<feature type="transmembrane region" description="Helical" evidence="1">
    <location>
        <begin position="21"/>
        <end position="42"/>
    </location>
</feature>
<keyword evidence="1" id="KW-1133">Transmembrane helix</keyword>
<sequence length="386" mass="41469">MNGAATVVRHARRNMTRLVTVLVPVTGMVAVAICGLIVFGLVTVQAGALPVIVGVIAAVVPVSIVTAALLWVDRWEPEPAKYLLLTFLWGACVATLLALLVNDTAKSVGDYLLGFEGGNRIATIISAPLVEEAIKAVPLVAVLWHRRSEFNGVVDGIVYAGFSAAGFAFTENVYYFASAFNEAGFGDGMSSGVLAAFTLRGVLSPFAHPLFSVVIGIGVALMVQKRYYGAARFMLPVVSYIGGVCLHALWNAAATLGGAQTFLNVYFLIMAPLFIGVGLIVVWQRRREQRVVAGALPAMARRGWIAQSEIDLLADLAARRRWRRQARRESGSEAARAVGDYQAAVTELAFLRRRGVTTDDERARHDDLLAEARQARADAVTLARTG</sequence>
<dbReference type="Proteomes" id="UP000550714">
    <property type="component" value="Unassembled WGS sequence"/>
</dbReference>
<keyword evidence="1" id="KW-0812">Transmembrane</keyword>
<dbReference type="EMBL" id="JACHWU010000001">
    <property type="protein sequence ID" value="MBB3050195.1"/>
    <property type="molecule type" value="Genomic_DNA"/>
</dbReference>
<accession>A0A839RY95</accession>
<feature type="transmembrane region" description="Helical" evidence="1">
    <location>
        <begin position="265"/>
        <end position="283"/>
    </location>
</feature>
<gene>
    <name evidence="2" type="ORF">FHS23_001190</name>
</gene>
<dbReference type="GO" id="GO:0008233">
    <property type="term" value="F:peptidase activity"/>
    <property type="evidence" value="ECO:0007669"/>
    <property type="project" value="InterPro"/>
</dbReference>
<feature type="transmembrane region" description="Helical" evidence="1">
    <location>
        <begin position="82"/>
        <end position="101"/>
    </location>
</feature>
<dbReference type="PANTHER" id="PTHR36844:SF1">
    <property type="entry name" value="PROTEASE PRSW"/>
    <property type="match status" value="1"/>
</dbReference>
<dbReference type="AlphaFoldDB" id="A0A839RY95"/>
<feature type="transmembrane region" description="Helical" evidence="1">
    <location>
        <begin position="233"/>
        <end position="253"/>
    </location>
</feature>
<comment type="caution">
    <text evidence="2">The sequence shown here is derived from an EMBL/GenBank/DDBJ whole genome shotgun (WGS) entry which is preliminary data.</text>
</comment>
<dbReference type="InterPro" id="IPR026898">
    <property type="entry name" value="PrsW"/>
</dbReference>
<keyword evidence="3" id="KW-1185">Reference proteome</keyword>
<evidence type="ECO:0000313" key="3">
    <source>
        <dbReference type="Proteomes" id="UP000550714"/>
    </source>
</evidence>
<feature type="transmembrane region" description="Helical" evidence="1">
    <location>
        <begin position="48"/>
        <end position="70"/>
    </location>
</feature>
<reference evidence="2 3" key="1">
    <citation type="submission" date="2020-08" db="EMBL/GenBank/DDBJ databases">
        <title>Genomic Encyclopedia of Type Strains, Phase III (KMG-III): the genomes of soil and plant-associated and newly described type strains.</title>
        <authorList>
            <person name="Whitman W."/>
        </authorList>
    </citation>
    <scope>NUCLEOTIDE SEQUENCE [LARGE SCALE GENOMIC DNA]</scope>
    <source>
        <strain evidence="2 3">CECT 8577</strain>
    </source>
</reference>
<organism evidence="2 3">
    <name type="scientific">Prauserella isguenensis</name>
    <dbReference type="NCBI Taxonomy" id="1470180"/>
    <lineage>
        <taxon>Bacteria</taxon>
        <taxon>Bacillati</taxon>
        <taxon>Actinomycetota</taxon>
        <taxon>Actinomycetes</taxon>
        <taxon>Pseudonocardiales</taxon>
        <taxon>Pseudonocardiaceae</taxon>
        <taxon>Prauserella</taxon>
    </lineage>
</organism>
<feature type="transmembrane region" description="Helical" evidence="1">
    <location>
        <begin position="121"/>
        <end position="144"/>
    </location>
</feature>
<evidence type="ECO:0000256" key="1">
    <source>
        <dbReference type="SAM" id="Phobius"/>
    </source>
</evidence>
<feature type="transmembrane region" description="Helical" evidence="1">
    <location>
        <begin position="197"/>
        <end position="221"/>
    </location>
</feature>
<dbReference type="PANTHER" id="PTHR36844">
    <property type="entry name" value="PROTEASE PRSW"/>
    <property type="match status" value="1"/>
</dbReference>
<proteinExistence type="predicted"/>
<feature type="transmembrane region" description="Helical" evidence="1">
    <location>
        <begin position="156"/>
        <end position="177"/>
    </location>
</feature>
<dbReference type="Pfam" id="PF13367">
    <property type="entry name" value="PrsW-protease"/>
    <property type="match status" value="1"/>
</dbReference>
<keyword evidence="1" id="KW-0472">Membrane</keyword>
<protein>
    <submittedName>
        <fullName evidence="2">RsiW-degrading membrane proteinase PrsW (M82 family)</fullName>
    </submittedName>
</protein>
<name>A0A839RY95_9PSEU</name>
<evidence type="ECO:0000313" key="2">
    <source>
        <dbReference type="EMBL" id="MBB3050195.1"/>
    </source>
</evidence>